<dbReference type="PRINTS" id="PR00081">
    <property type="entry name" value="GDHRDH"/>
</dbReference>
<sequence>MSPVCPNHYLSGMEINLHNKTALVCGSSAGIGKATAQQFASAGARVILLARNEDKLKDVLKTLDQSHGQNHDYLVADFSKPDELSDVINAFAKANPIHILINNTGGPAAGWLIDAEVSALESGFTQHIKCNQILAKACFPSMKEAGYGRIINIISTSVKAPIDFLGVSNVIRGAVANWAKTLSNELGPHGITVNNVLPGFTATERLDAIIKGKAQRANHSEDEAAAIMKSYVPVRRFAEADEVANAITFLASEKASYINGINLPVDGGRTKSL</sequence>
<gene>
    <name evidence="2" type="ORF">LY02_00077</name>
</gene>
<dbReference type="PANTHER" id="PTHR42879:SF6">
    <property type="entry name" value="NADPH-DEPENDENT REDUCTASE BACG"/>
    <property type="match status" value="1"/>
</dbReference>
<keyword evidence="3" id="KW-1185">Reference proteome</keyword>
<protein>
    <submittedName>
        <fullName evidence="2">3-oxoacyl-[acyl-carrier protein] reductase</fullName>
    </submittedName>
</protein>
<comment type="caution">
    <text evidence="2">The sequence shown here is derived from an EMBL/GenBank/DDBJ whole genome shotgun (WGS) entry which is preliminary data.</text>
</comment>
<evidence type="ECO:0000313" key="2">
    <source>
        <dbReference type="EMBL" id="PRX14868.1"/>
    </source>
</evidence>
<reference evidence="2 3" key="1">
    <citation type="submission" date="2018-03" db="EMBL/GenBank/DDBJ databases">
        <title>Genomic Encyclopedia of Archaeal and Bacterial Type Strains, Phase II (KMG-II): from individual species to whole genera.</title>
        <authorList>
            <person name="Goeker M."/>
        </authorList>
    </citation>
    <scope>NUCLEOTIDE SEQUENCE [LARGE SCALE GENOMIC DNA]</scope>
    <source>
        <strain evidence="2 3">DSM 22727</strain>
    </source>
</reference>
<dbReference type="Gene3D" id="3.40.50.720">
    <property type="entry name" value="NAD(P)-binding Rossmann-like Domain"/>
    <property type="match status" value="1"/>
</dbReference>
<dbReference type="SUPFAM" id="SSF51735">
    <property type="entry name" value="NAD(P)-binding Rossmann-fold domains"/>
    <property type="match status" value="1"/>
</dbReference>
<dbReference type="InterPro" id="IPR050259">
    <property type="entry name" value="SDR"/>
</dbReference>
<dbReference type="EMBL" id="PVNA01000001">
    <property type="protein sequence ID" value="PRX14868.1"/>
    <property type="molecule type" value="Genomic_DNA"/>
</dbReference>
<proteinExistence type="inferred from homology"/>
<accession>A0ABX5E6G9</accession>
<dbReference type="InterPro" id="IPR002347">
    <property type="entry name" value="SDR_fam"/>
</dbReference>
<comment type="similarity">
    <text evidence="1">Belongs to the short-chain dehydrogenases/reductases (SDR) family.</text>
</comment>
<dbReference type="PANTHER" id="PTHR42879">
    <property type="entry name" value="3-OXOACYL-(ACYL-CARRIER-PROTEIN) REDUCTASE"/>
    <property type="match status" value="1"/>
</dbReference>
<dbReference type="Pfam" id="PF13561">
    <property type="entry name" value="adh_short_C2"/>
    <property type="match status" value="1"/>
</dbReference>
<organism evidence="2 3">
    <name type="scientific">Nonlabens ulvanivorans</name>
    <name type="common">Persicivirga ulvanivorans</name>
    <dbReference type="NCBI Taxonomy" id="906888"/>
    <lineage>
        <taxon>Bacteria</taxon>
        <taxon>Pseudomonadati</taxon>
        <taxon>Bacteroidota</taxon>
        <taxon>Flavobacteriia</taxon>
        <taxon>Flavobacteriales</taxon>
        <taxon>Flavobacteriaceae</taxon>
        <taxon>Nonlabens</taxon>
    </lineage>
</organism>
<name>A0ABX5E6G9_NONUL</name>
<dbReference type="Proteomes" id="UP000239997">
    <property type="component" value="Unassembled WGS sequence"/>
</dbReference>
<evidence type="ECO:0000313" key="3">
    <source>
        <dbReference type="Proteomes" id="UP000239997"/>
    </source>
</evidence>
<evidence type="ECO:0000256" key="1">
    <source>
        <dbReference type="ARBA" id="ARBA00006484"/>
    </source>
</evidence>
<dbReference type="InterPro" id="IPR036291">
    <property type="entry name" value="NAD(P)-bd_dom_sf"/>
</dbReference>